<protein>
    <submittedName>
        <fullName evidence="1">Thioesterase</fullName>
    </submittedName>
</protein>
<dbReference type="SUPFAM" id="SSF54637">
    <property type="entry name" value="Thioesterase/thiol ester dehydrase-isomerase"/>
    <property type="match status" value="1"/>
</dbReference>
<dbReference type="Gene3D" id="3.10.129.10">
    <property type="entry name" value="Hotdog Thioesterase"/>
    <property type="match status" value="1"/>
</dbReference>
<dbReference type="Proteomes" id="UP000076947">
    <property type="component" value="Unassembled WGS sequence"/>
</dbReference>
<evidence type="ECO:0000313" key="1">
    <source>
        <dbReference type="EMBL" id="OAH32535.1"/>
    </source>
</evidence>
<name>A0A177IWZ0_9CORY</name>
<dbReference type="InterPro" id="IPR050563">
    <property type="entry name" value="4-hydroxybenzoyl-CoA_TE"/>
</dbReference>
<reference evidence="2" key="1">
    <citation type="submission" date="2016-02" db="EMBL/GenBank/DDBJ databases">
        <authorList>
            <person name="Kaur G."/>
            <person name="Nair G.R."/>
            <person name="Mayilraj S."/>
        </authorList>
    </citation>
    <scope>NUCLEOTIDE SEQUENCE [LARGE SCALE GENOMIC DNA]</scope>
    <source>
        <strain evidence="2">GA-15</strain>
    </source>
</reference>
<organism evidence="1 2">
    <name type="scientific">Corynebacterium stationis</name>
    <dbReference type="NCBI Taxonomy" id="1705"/>
    <lineage>
        <taxon>Bacteria</taxon>
        <taxon>Bacillati</taxon>
        <taxon>Actinomycetota</taxon>
        <taxon>Actinomycetes</taxon>
        <taxon>Mycobacteriales</taxon>
        <taxon>Corynebacteriaceae</taxon>
        <taxon>Corynebacterium</taxon>
    </lineage>
</organism>
<dbReference type="InterPro" id="IPR029069">
    <property type="entry name" value="HotDog_dom_sf"/>
</dbReference>
<dbReference type="EMBL" id="LSTQ01000001">
    <property type="protein sequence ID" value="OAH32535.1"/>
    <property type="molecule type" value="Genomic_DNA"/>
</dbReference>
<keyword evidence="2" id="KW-1185">Reference proteome</keyword>
<comment type="caution">
    <text evidence="1">The sequence shown here is derived from an EMBL/GenBank/DDBJ whole genome shotgun (WGS) entry which is preliminary data.</text>
</comment>
<sequence length="160" mass="18090">MASDSIHTHHVPVRWSDFDRYGHIMNANYVEIAQEARLAFAEDKFYSQDIDFAAFVRHLDVDFRKPIEPEGNAELLIESQVVEVGNTSFVTRQEIKDKHGRTACVVECVQVAVDLDTQMPRTLTEQEREILLNIGQTKVEEKKPGAAEADLGLGEIGYDD</sequence>
<dbReference type="Pfam" id="PF13279">
    <property type="entry name" value="4HBT_2"/>
    <property type="match status" value="1"/>
</dbReference>
<dbReference type="STRING" id="1705.CA21670_09715"/>
<dbReference type="GO" id="GO:0047617">
    <property type="term" value="F:fatty acyl-CoA hydrolase activity"/>
    <property type="evidence" value="ECO:0007669"/>
    <property type="project" value="TreeGrafter"/>
</dbReference>
<evidence type="ECO:0000313" key="2">
    <source>
        <dbReference type="Proteomes" id="UP000076947"/>
    </source>
</evidence>
<dbReference type="PANTHER" id="PTHR31793">
    <property type="entry name" value="4-HYDROXYBENZOYL-COA THIOESTERASE FAMILY MEMBER"/>
    <property type="match status" value="1"/>
</dbReference>
<dbReference type="AlphaFoldDB" id="A0A177IWZ0"/>
<dbReference type="RefSeq" id="WP_066836996.1">
    <property type="nucleotide sequence ID" value="NZ_LSTQ01000001.1"/>
</dbReference>
<proteinExistence type="predicted"/>
<accession>A0A177IWZ0</accession>
<dbReference type="PANTHER" id="PTHR31793:SF24">
    <property type="entry name" value="LONG-CHAIN ACYL-COA THIOESTERASE FADM"/>
    <property type="match status" value="1"/>
</dbReference>
<dbReference type="CDD" id="cd00586">
    <property type="entry name" value="4HBT"/>
    <property type="match status" value="1"/>
</dbReference>
<gene>
    <name evidence="1" type="ORF">AYJ05_02350</name>
</gene>
<dbReference type="OrthoDB" id="9799036at2"/>